<evidence type="ECO:0000313" key="2">
    <source>
        <dbReference type="EMBL" id="CAI8058622.1"/>
    </source>
</evidence>
<comment type="caution">
    <text evidence="2">The sequence shown here is derived from an EMBL/GenBank/DDBJ whole genome shotgun (WGS) entry which is preliminary data.</text>
</comment>
<organism evidence="2 3">
    <name type="scientific">Geodia barretti</name>
    <name type="common">Barrett's horny sponge</name>
    <dbReference type="NCBI Taxonomy" id="519541"/>
    <lineage>
        <taxon>Eukaryota</taxon>
        <taxon>Metazoa</taxon>
        <taxon>Porifera</taxon>
        <taxon>Demospongiae</taxon>
        <taxon>Heteroscleromorpha</taxon>
        <taxon>Tetractinellida</taxon>
        <taxon>Astrophorina</taxon>
        <taxon>Geodiidae</taxon>
        <taxon>Geodia</taxon>
    </lineage>
</organism>
<reference evidence="2" key="1">
    <citation type="submission" date="2023-03" db="EMBL/GenBank/DDBJ databases">
        <authorList>
            <person name="Steffen K."/>
            <person name="Cardenas P."/>
        </authorList>
    </citation>
    <scope>NUCLEOTIDE SEQUENCE</scope>
</reference>
<name>A0AA35U331_GEOBA</name>
<proteinExistence type="predicted"/>
<dbReference type="EMBL" id="CASHTH010004535">
    <property type="protein sequence ID" value="CAI8058622.1"/>
    <property type="molecule type" value="Genomic_DNA"/>
</dbReference>
<accession>A0AA35U331</accession>
<evidence type="ECO:0000313" key="3">
    <source>
        <dbReference type="Proteomes" id="UP001174909"/>
    </source>
</evidence>
<gene>
    <name evidence="2" type="ORF">GBAR_LOCUS31880</name>
</gene>
<feature type="compositionally biased region" description="Acidic residues" evidence="1">
    <location>
        <begin position="1"/>
        <end position="13"/>
    </location>
</feature>
<protein>
    <submittedName>
        <fullName evidence="2">Uncharacterized protein</fullName>
    </submittedName>
</protein>
<dbReference type="Proteomes" id="UP001174909">
    <property type="component" value="Unassembled WGS sequence"/>
</dbReference>
<sequence length="77" mass="8464">MEGDNMGTDDDTNGVDTQKLPPPLPRDGGIAHVPAVEEHWTRPLNSLTTPPLTHVVVQGMIVLTHVTKRFADLKRVE</sequence>
<keyword evidence="3" id="KW-1185">Reference proteome</keyword>
<dbReference type="AlphaFoldDB" id="A0AA35U331"/>
<feature type="region of interest" description="Disordered" evidence="1">
    <location>
        <begin position="1"/>
        <end position="33"/>
    </location>
</feature>
<evidence type="ECO:0000256" key="1">
    <source>
        <dbReference type="SAM" id="MobiDB-lite"/>
    </source>
</evidence>